<keyword evidence="1" id="KW-0812">Transmembrane</keyword>
<feature type="transmembrane region" description="Helical" evidence="1">
    <location>
        <begin position="12"/>
        <end position="30"/>
    </location>
</feature>
<keyword evidence="3" id="KW-1185">Reference proteome</keyword>
<keyword evidence="1" id="KW-1133">Transmembrane helix</keyword>
<dbReference type="InterPro" id="IPR033458">
    <property type="entry name" value="DUF5134"/>
</dbReference>
<evidence type="ECO:0000256" key="1">
    <source>
        <dbReference type="SAM" id="Phobius"/>
    </source>
</evidence>
<reference evidence="2 3" key="1">
    <citation type="submission" date="2024-10" db="EMBL/GenBank/DDBJ databases">
        <authorList>
            <person name="Wannawong T."/>
            <person name="Kuncharoen N."/>
            <person name="Mhuantong W."/>
        </authorList>
    </citation>
    <scope>NUCLEOTIDE SEQUENCE [LARGE SCALE GENOMIC DNA]</scope>
    <source>
        <strain evidence="2 3">CALK1-4</strain>
    </source>
</reference>
<evidence type="ECO:0000313" key="2">
    <source>
        <dbReference type="EMBL" id="MFI0577148.1"/>
    </source>
</evidence>
<protein>
    <submittedName>
        <fullName evidence="2">DUF5134 domain-containing protein</fullName>
    </submittedName>
</protein>
<dbReference type="Pfam" id="PF17197">
    <property type="entry name" value="DUF5134"/>
    <property type="match status" value="1"/>
</dbReference>
<evidence type="ECO:0000313" key="3">
    <source>
        <dbReference type="Proteomes" id="UP001610810"/>
    </source>
</evidence>
<sequence>MSDRTPALDAVHGMLTLLFAVVALHVLWHAVRSPGAGRRARVDLVLHCAMAAAMAAMPWSPGLPLTGRAATVFFTAAALWFLLTPHRAAVFADRLTPAVGMAAMAWMSRTPSGAVSVSVSASASPQETVAAAGIPAAHHTVAHGHADDATTAATLVTVVLTVYLLGCALRSLTRPMPALRAATDPAHRAAATDPYGYVRDGAMALGTAVMLLLPH</sequence>
<gene>
    <name evidence="2" type="ORF">ACH3YB_36575</name>
</gene>
<name>A0ABW7SEA6_STRTE</name>
<keyword evidence="1" id="KW-0472">Membrane</keyword>
<feature type="transmembrane region" description="Helical" evidence="1">
    <location>
        <begin position="65"/>
        <end position="83"/>
    </location>
</feature>
<dbReference type="RefSeq" id="WP_161376533.1">
    <property type="nucleotide sequence ID" value="NZ_JBIQWK010000017.1"/>
</dbReference>
<dbReference type="EMBL" id="JBIQWK010000017">
    <property type="protein sequence ID" value="MFI0577148.1"/>
    <property type="molecule type" value="Genomic_DNA"/>
</dbReference>
<organism evidence="2 3">
    <name type="scientific">Streptomyces tendae</name>
    <dbReference type="NCBI Taxonomy" id="1932"/>
    <lineage>
        <taxon>Bacteria</taxon>
        <taxon>Bacillati</taxon>
        <taxon>Actinomycetota</taxon>
        <taxon>Actinomycetes</taxon>
        <taxon>Kitasatosporales</taxon>
        <taxon>Streptomycetaceae</taxon>
        <taxon>Streptomyces</taxon>
    </lineage>
</organism>
<comment type="caution">
    <text evidence="2">The sequence shown here is derived from an EMBL/GenBank/DDBJ whole genome shotgun (WGS) entry which is preliminary data.</text>
</comment>
<dbReference type="Proteomes" id="UP001610810">
    <property type="component" value="Unassembled WGS sequence"/>
</dbReference>
<feature type="transmembrane region" description="Helical" evidence="1">
    <location>
        <begin position="42"/>
        <end position="59"/>
    </location>
</feature>
<proteinExistence type="predicted"/>
<feature type="transmembrane region" description="Helical" evidence="1">
    <location>
        <begin position="152"/>
        <end position="172"/>
    </location>
</feature>
<accession>A0ABW7SEA6</accession>